<dbReference type="PANTHER" id="PTHR30069">
    <property type="entry name" value="TONB-DEPENDENT OUTER MEMBRANE RECEPTOR"/>
    <property type="match status" value="1"/>
</dbReference>
<keyword evidence="2" id="KW-0813">Transport</keyword>
<evidence type="ECO:0000256" key="6">
    <source>
        <dbReference type="ARBA" id="ARBA00023237"/>
    </source>
</evidence>
<keyword evidence="5" id="KW-0472">Membrane</keyword>
<dbReference type="InterPro" id="IPR036942">
    <property type="entry name" value="Beta-barrel_TonB_sf"/>
</dbReference>
<feature type="domain" description="TonB-dependent transporter Oar-like beta-barrel" evidence="9">
    <location>
        <begin position="245"/>
        <end position="1089"/>
    </location>
</feature>
<dbReference type="Proteomes" id="UP000289437">
    <property type="component" value="Unassembled WGS sequence"/>
</dbReference>
<reference evidence="10 11" key="1">
    <citation type="submission" date="2018-11" db="EMBL/GenBank/DDBJ databases">
        <authorList>
            <person name="Mardanov A.V."/>
            <person name="Ravin N.V."/>
            <person name="Dedysh S.N."/>
        </authorList>
    </citation>
    <scope>NUCLEOTIDE SEQUENCE [LARGE SCALE GENOMIC DNA]</scope>
    <source>
        <strain evidence="10 11">AF10</strain>
    </source>
</reference>
<dbReference type="Gene3D" id="2.60.40.1120">
    <property type="entry name" value="Carboxypeptidase-like, regulatory domain"/>
    <property type="match status" value="1"/>
</dbReference>
<feature type="domain" description="TonB-dependent receptor plug" evidence="8">
    <location>
        <begin position="137"/>
        <end position="240"/>
    </location>
</feature>
<evidence type="ECO:0000313" key="10">
    <source>
        <dbReference type="EMBL" id="RXH57465.1"/>
    </source>
</evidence>
<dbReference type="OrthoDB" id="97893at2"/>
<evidence type="ECO:0000313" key="11">
    <source>
        <dbReference type="Proteomes" id="UP000289437"/>
    </source>
</evidence>
<dbReference type="AlphaFoldDB" id="A0A4Q0T1F5"/>
<feature type="chain" id="PRO_5020324120" evidence="7">
    <location>
        <begin position="25"/>
        <end position="1096"/>
    </location>
</feature>
<keyword evidence="11" id="KW-1185">Reference proteome</keyword>
<proteinExistence type="predicted"/>
<evidence type="ECO:0000259" key="9">
    <source>
        <dbReference type="Pfam" id="PF25183"/>
    </source>
</evidence>
<evidence type="ECO:0000259" key="8">
    <source>
        <dbReference type="Pfam" id="PF07715"/>
    </source>
</evidence>
<feature type="signal peptide" evidence="7">
    <location>
        <begin position="1"/>
        <end position="24"/>
    </location>
</feature>
<dbReference type="Pfam" id="PF13620">
    <property type="entry name" value="CarboxypepD_reg"/>
    <property type="match status" value="1"/>
</dbReference>
<name>A0A4Q0T1F5_9BACT</name>
<protein>
    <submittedName>
        <fullName evidence="10">Oar protein</fullName>
    </submittedName>
</protein>
<dbReference type="SUPFAM" id="SSF49464">
    <property type="entry name" value="Carboxypeptidase regulatory domain-like"/>
    <property type="match status" value="1"/>
</dbReference>
<dbReference type="PANTHER" id="PTHR30069:SF46">
    <property type="entry name" value="OAR PROTEIN"/>
    <property type="match status" value="1"/>
</dbReference>
<dbReference type="InterPro" id="IPR057601">
    <property type="entry name" value="Oar-like_b-barrel"/>
</dbReference>
<gene>
    <name evidence="10" type="ORF">GRAN_0775</name>
</gene>
<keyword evidence="7" id="KW-0732">Signal</keyword>
<evidence type="ECO:0000256" key="2">
    <source>
        <dbReference type="ARBA" id="ARBA00022448"/>
    </source>
</evidence>
<dbReference type="RefSeq" id="WP_161570825.1">
    <property type="nucleotide sequence ID" value="NZ_RDSM01000001.1"/>
</dbReference>
<dbReference type="SUPFAM" id="SSF56935">
    <property type="entry name" value="Porins"/>
    <property type="match status" value="1"/>
</dbReference>
<dbReference type="EMBL" id="RDSM01000001">
    <property type="protein sequence ID" value="RXH57465.1"/>
    <property type="molecule type" value="Genomic_DNA"/>
</dbReference>
<dbReference type="InterPro" id="IPR008969">
    <property type="entry name" value="CarboxyPept-like_regulatory"/>
</dbReference>
<dbReference type="Pfam" id="PF07715">
    <property type="entry name" value="Plug"/>
    <property type="match status" value="1"/>
</dbReference>
<dbReference type="Pfam" id="PF25183">
    <property type="entry name" value="OMP_b-brl_4"/>
    <property type="match status" value="1"/>
</dbReference>
<dbReference type="GO" id="GO:0009279">
    <property type="term" value="C:cell outer membrane"/>
    <property type="evidence" value="ECO:0007669"/>
    <property type="project" value="UniProtKB-SubCell"/>
</dbReference>
<dbReference type="GO" id="GO:0015344">
    <property type="term" value="F:siderophore uptake transmembrane transporter activity"/>
    <property type="evidence" value="ECO:0007669"/>
    <property type="project" value="TreeGrafter"/>
</dbReference>
<reference evidence="11" key="2">
    <citation type="submission" date="2019-02" db="EMBL/GenBank/DDBJ databases">
        <title>Granulicella sibirica sp. nov., a psychrotolerant acidobacterium isolated from an organic soil layer in forested tundra, West Siberia.</title>
        <authorList>
            <person name="Oshkin I.Y."/>
            <person name="Kulichevskaya I.S."/>
            <person name="Rijpstra W.I.C."/>
            <person name="Sinninghe Damste J.S."/>
            <person name="Rakitin A.L."/>
            <person name="Ravin N.V."/>
            <person name="Dedysh S.N."/>
        </authorList>
    </citation>
    <scope>NUCLEOTIDE SEQUENCE [LARGE SCALE GENOMIC DNA]</scope>
    <source>
        <strain evidence="11">AF10</strain>
    </source>
</reference>
<dbReference type="InterPro" id="IPR012910">
    <property type="entry name" value="Plug_dom"/>
</dbReference>
<evidence type="ECO:0000256" key="3">
    <source>
        <dbReference type="ARBA" id="ARBA00022452"/>
    </source>
</evidence>
<sequence>MQRFLSTCLFALCIHLLLLMPAWSQTITGTITGSVTDPTGAAVAHAKVTAQNIATGVNTNTETNPSGIYNLRFLQIGRYKITVESTGFNKQSTSDFALEVSQEARVDVKLSLGSDTQTVTVTETAPILNAENPETGDTITAAQATELPLQARNFSSLTTLVAGAVTPNPQAQNNVGRSGYNGGFFVNGNREQSNNYTLDGADINEAIDNYIGYSPNVDAIGELRIITGNATAEYGNANGGQVVMVTKSGTNQFHGNAFWFLENTNLNADSWSNKHTADPTAIGATPALDRSTFGGTIGGPIFKDRLFFFGDYQGARQHTSSVEFRSVATAAMRAGFAPTLGTTVAITNPAAVYLFAHPELYPLPNVTSTNANGIVSNYRGFTGQTVRNDQGDIKVDGKLTASDNVSGRFSIGRESSGYSKVSLPTDTPANNTDPYTGFVVNWTHVFSSNIVNEARAGFGRTRYTNVASDIAGQLGLTGNAKLGIPGTQVSPGISTLDASTSSVDAIGGGSGGGNGVQSDSIVNAFVYGDNLSWQLAKHTIKLGGQAIRYQANRNYSGNDGARGFFSFNGNATGDAWADFLTDQASSYGQGSYTDEWGQRQWRDALFFQDDWKVTPNLTINLGLRWEWDQPLYEVNNKQTNINLTTGAIQYAGLNGNSRALYNDFWNGYMPRLGFAFSPSELKGKFVIRGGYGITNFLEGTGANLRLPLNPPFFTDASGNHVDGQPYFQDSNGFPLPTDVATFSGNVRAWDPKLKPALIQQFNLTTETELNNSTSLVIAYLGQTGDHLVDPREGNQKQCPTCISPVSSLPGLSLVSQVSLTESKSNMNYNSLQITGRHRASHGLEFLTNYTWSKSLTNNLGYYGAGGGASASQSAYWQDSYNGGSDYGPAFFDTPQIFSFSGYYDLPVGRGRMFGGNMNRALDAAVGGWKVGAIASLHSGMPITIASNSHYLVNQRTDRGNHYSKLIVTNRSVDNWFGTGSTINVPQVVDGATINGCQTQNAQALGCAYGPETTASLGTARVGSERAPSYKDLDATLSKAFTIVGEKQLAFRADFFNVLNTTSLAPPSNNIESGNFGQITGTVSTERQIQLALKFTF</sequence>
<evidence type="ECO:0000256" key="7">
    <source>
        <dbReference type="SAM" id="SignalP"/>
    </source>
</evidence>
<dbReference type="GO" id="GO:0044718">
    <property type="term" value="P:siderophore transmembrane transport"/>
    <property type="evidence" value="ECO:0007669"/>
    <property type="project" value="TreeGrafter"/>
</dbReference>
<comment type="subcellular location">
    <subcellularLocation>
        <location evidence="1">Cell outer membrane</location>
        <topology evidence="1">Multi-pass membrane protein</topology>
    </subcellularLocation>
</comment>
<keyword evidence="4" id="KW-0812">Transmembrane</keyword>
<organism evidence="10 11">
    <name type="scientific">Granulicella sibirica</name>
    <dbReference type="NCBI Taxonomy" id="2479048"/>
    <lineage>
        <taxon>Bacteria</taxon>
        <taxon>Pseudomonadati</taxon>
        <taxon>Acidobacteriota</taxon>
        <taxon>Terriglobia</taxon>
        <taxon>Terriglobales</taxon>
        <taxon>Acidobacteriaceae</taxon>
        <taxon>Granulicella</taxon>
    </lineage>
</organism>
<dbReference type="Gene3D" id="2.40.170.20">
    <property type="entry name" value="TonB-dependent receptor, beta-barrel domain"/>
    <property type="match status" value="1"/>
</dbReference>
<comment type="caution">
    <text evidence="10">The sequence shown here is derived from an EMBL/GenBank/DDBJ whole genome shotgun (WGS) entry which is preliminary data.</text>
</comment>
<keyword evidence="3" id="KW-1134">Transmembrane beta strand</keyword>
<dbReference type="InterPro" id="IPR039426">
    <property type="entry name" value="TonB-dep_rcpt-like"/>
</dbReference>
<accession>A0A4Q0T1F5</accession>
<evidence type="ECO:0000256" key="1">
    <source>
        <dbReference type="ARBA" id="ARBA00004571"/>
    </source>
</evidence>
<keyword evidence="6" id="KW-0998">Cell outer membrane</keyword>
<evidence type="ECO:0000256" key="4">
    <source>
        <dbReference type="ARBA" id="ARBA00022692"/>
    </source>
</evidence>
<evidence type="ECO:0000256" key="5">
    <source>
        <dbReference type="ARBA" id="ARBA00023136"/>
    </source>
</evidence>